<evidence type="ECO:0000313" key="1">
    <source>
        <dbReference type="EMBL" id="MCI4683975.1"/>
    </source>
</evidence>
<name>A0ABS9Z937_9HYPH</name>
<organism evidence="1 2">
    <name type="scientific">Candidatus Rhodoblastus alkanivorans</name>
    <dbReference type="NCBI Taxonomy" id="2954117"/>
    <lineage>
        <taxon>Bacteria</taxon>
        <taxon>Pseudomonadati</taxon>
        <taxon>Pseudomonadota</taxon>
        <taxon>Alphaproteobacteria</taxon>
        <taxon>Hyphomicrobiales</taxon>
        <taxon>Rhodoblastaceae</taxon>
        <taxon>Rhodoblastus</taxon>
    </lineage>
</organism>
<sequence>MDHAAEIKKYAPEADEAKVNALLKYLNIALHNRDSALVSSSDPDELKTVHNNWAKKKLGVTDDAAIDAAIKSTVEKMKGNNHKSRAAFYYLVAEELGKLDAF</sequence>
<dbReference type="InterPro" id="IPR023154">
    <property type="entry name" value="Jann4075-like_sf"/>
</dbReference>
<keyword evidence="2" id="KW-1185">Reference proteome</keyword>
<dbReference type="RefSeq" id="WP_243067891.1">
    <property type="nucleotide sequence ID" value="NZ_JAIVFK010000054.1"/>
</dbReference>
<evidence type="ECO:0000313" key="2">
    <source>
        <dbReference type="Proteomes" id="UP001139104"/>
    </source>
</evidence>
<dbReference type="Proteomes" id="UP001139104">
    <property type="component" value="Unassembled WGS sequence"/>
</dbReference>
<comment type="caution">
    <text evidence="1">The sequence shown here is derived from an EMBL/GenBank/DDBJ whole genome shotgun (WGS) entry which is preliminary data.</text>
</comment>
<dbReference type="EMBL" id="JAIVFP010000001">
    <property type="protein sequence ID" value="MCI4683975.1"/>
    <property type="molecule type" value="Genomic_DNA"/>
</dbReference>
<dbReference type="SUPFAM" id="SSF158587">
    <property type="entry name" value="Jann4075-like"/>
    <property type="match status" value="1"/>
</dbReference>
<dbReference type="Pfam" id="PF11015">
    <property type="entry name" value="DUF2853"/>
    <property type="match status" value="1"/>
</dbReference>
<proteinExistence type="predicted"/>
<protein>
    <submittedName>
        <fullName evidence="1">DUF2853 family protein</fullName>
    </submittedName>
</protein>
<accession>A0ABS9Z937</accession>
<reference evidence="1" key="1">
    <citation type="journal article" date="2022" name="ISME J.">
        <title>Identification of active gaseous-alkane degraders at natural gas seeps.</title>
        <authorList>
            <person name="Farhan Ul Haque M."/>
            <person name="Hernandez M."/>
            <person name="Crombie A.T."/>
            <person name="Murrell J.C."/>
        </authorList>
    </citation>
    <scope>NUCLEOTIDE SEQUENCE</scope>
    <source>
        <strain evidence="1">PC2</strain>
    </source>
</reference>
<dbReference type="InterPro" id="IPR021274">
    <property type="entry name" value="DUF2853"/>
</dbReference>
<dbReference type="Gene3D" id="1.10.238.120">
    <property type="entry name" value="Jann4075-like"/>
    <property type="match status" value="1"/>
</dbReference>
<gene>
    <name evidence="1" type="ORF">K2U94_14615</name>
</gene>